<protein>
    <submittedName>
        <fullName evidence="2">DUF262 domain-containing protein</fullName>
    </submittedName>
</protein>
<keyword evidence="3" id="KW-1185">Reference proteome</keyword>
<organism evidence="2 3">
    <name type="scientific">Sulfitobacter sabulilitoris</name>
    <dbReference type="NCBI Taxonomy" id="2562655"/>
    <lineage>
        <taxon>Bacteria</taxon>
        <taxon>Pseudomonadati</taxon>
        <taxon>Pseudomonadota</taxon>
        <taxon>Alphaproteobacteria</taxon>
        <taxon>Rhodobacterales</taxon>
        <taxon>Roseobacteraceae</taxon>
        <taxon>Sulfitobacter</taxon>
    </lineage>
</organism>
<feature type="domain" description="GmrSD restriction endonucleases N-terminal" evidence="1">
    <location>
        <begin position="25"/>
        <end position="170"/>
    </location>
</feature>
<gene>
    <name evidence="2" type="ORF">FDT80_06035</name>
</gene>
<reference evidence="2 3" key="1">
    <citation type="submission" date="2019-05" db="EMBL/GenBank/DDBJ databases">
        <title>Sulfitobacter sabulilitoris sp. nov., isolated from a marine sand.</title>
        <authorList>
            <person name="Yoon J.-H."/>
        </authorList>
    </citation>
    <scope>NUCLEOTIDE SEQUENCE [LARGE SCALE GENOMIC DNA]</scope>
    <source>
        <strain evidence="2 3">HSMS-29</strain>
    </source>
</reference>
<proteinExistence type="predicted"/>
<name>A0A5S3PRE1_9RHOB</name>
<dbReference type="PANTHER" id="PTHR39639">
    <property type="entry name" value="CHROMOSOME 16, WHOLE GENOME SHOTGUN SEQUENCE"/>
    <property type="match status" value="1"/>
</dbReference>
<evidence type="ECO:0000259" key="1">
    <source>
        <dbReference type="Pfam" id="PF03235"/>
    </source>
</evidence>
<evidence type="ECO:0000313" key="3">
    <source>
        <dbReference type="Proteomes" id="UP000309550"/>
    </source>
</evidence>
<dbReference type="OrthoDB" id="9787127at2"/>
<dbReference type="InterPro" id="IPR004919">
    <property type="entry name" value="GmrSD_N"/>
</dbReference>
<dbReference type="AlphaFoldDB" id="A0A5S3PRE1"/>
<dbReference type="EMBL" id="VANS01000001">
    <property type="protein sequence ID" value="TMM55125.1"/>
    <property type="molecule type" value="Genomic_DNA"/>
</dbReference>
<accession>A0A5S3PRE1</accession>
<sequence length="366" mass="42932">MSRFEIGSLQKSSAWYLYRMKERIKMDPDYQRQGDIWTREKRQLLIDTMINGFDVPKLYLHKFPTPLVEGDNSYDYAMIDGKQRAEAMFDFIENRFPLDSGFRYIGDDGVDISDMTYRELGAEHPEIKQDFDSFNLTVVTIDTDDIELIEDLFSRLNEAMPLNAAEKRNAKPGPLPQLVREISRHRFFTDRVPFGNSRYRHYDIIAKMLLIASRETVADTKKAYIDKFFETHARSERKDVEHLKSEVENVLDCMSRTFTASDGLLRSVGMISIYFMLFERAVEGKKADILVRREFVDFEERRAENRRVAEEEISNAEYELLEFDRFSQSPNDGIAMRYRLAVMDRYLYRGALGFADDRVLSSDDDE</sequence>
<dbReference type="Pfam" id="PF03235">
    <property type="entry name" value="GmrSD_N"/>
    <property type="match status" value="1"/>
</dbReference>
<dbReference type="RefSeq" id="WP_138661295.1">
    <property type="nucleotide sequence ID" value="NZ_VANS01000001.1"/>
</dbReference>
<evidence type="ECO:0000313" key="2">
    <source>
        <dbReference type="EMBL" id="TMM55125.1"/>
    </source>
</evidence>
<dbReference type="Proteomes" id="UP000309550">
    <property type="component" value="Unassembled WGS sequence"/>
</dbReference>
<dbReference type="PANTHER" id="PTHR39639:SF1">
    <property type="entry name" value="DUF262 DOMAIN-CONTAINING PROTEIN"/>
    <property type="match status" value="1"/>
</dbReference>
<comment type="caution">
    <text evidence="2">The sequence shown here is derived from an EMBL/GenBank/DDBJ whole genome shotgun (WGS) entry which is preliminary data.</text>
</comment>